<reference evidence="1 2" key="1">
    <citation type="submission" date="2019-01" db="EMBL/GenBank/DDBJ databases">
        <title>Spirosoma flava sp. nov., a propanil-degrading bacterium isolated from herbicide-contaminated soil.</title>
        <authorList>
            <person name="Zhang L."/>
            <person name="Jiang J.-D."/>
        </authorList>
    </citation>
    <scope>NUCLEOTIDE SEQUENCE [LARGE SCALE GENOMIC DNA]</scope>
    <source>
        <strain evidence="1 2">TY50</strain>
    </source>
</reference>
<proteinExistence type="predicted"/>
<protein>
    <submittedName>
        <fullName evidence="1">Uncharacterized protein</fullName>
    </submittedName>
</protein>
<dbReference type="EMBL" id="SBLB01000005">
    <property type="protein sequence ID" value="RYC68575.1"/>
    <property type="molecule type" value="Genomic_DNA"/>
</dbReference>
<organism evidence="1 2">
    <name type="scientific">Spirosoma sordidisoli</name>
    <dbReference type="NCBI Taxonomy" id="2502893"/>
    <lineage>
        <taxon>Bacteria</taxon>
        <taxon>Pseudomonadati</taxon>
        <taxon>Bacteroidota</taxon>
        <taxon>Cytophagia</taxon>
        <taxon>Cytophagales</taxon>
        <taxon>Cytophagaceae</taxon>
        <taxon>Spirosoma</taxon>
    </lineage>
</organism>
<gene>
    <name evidence="1" type="ORF">EQG79_19710</name>
</gene>
<dbReference type="AlphaFoldDB" id="A0A4Q2UM37"/>
<dbReference type="Proteomes" id="UP000290407">
    <property type="component" value="Unassembled WGS sequence"/>
</dbReference>
<sequence>MLPALSPAQSFADAYKATRVIETLENYAVADQLDTSLAGGRAQSVMNVAHESDFWRTILANPDNTADIPVSLNQFTLSDWVPRVPGLFWSGNATRIRIRVADGRAIYDPFGKSQFVLGGIGTNLLAPDPGGQRVACLVRGRDVSGGIPMVISNRIWRRLSLEPGLVLTLTEVWWQLMTEEWQQRFDSVKDIPRAYLCVDDESQVQVVGKREAPGYQPYSLIEYVKDDVLQYDYVFRTIYPGDSRQEVADFFEMYRMRYGYNGRYLISPDPVSPLFDAVYSSPLQLRQARSGAQFHLELLKENIRETYFGGTRGADILSLLSRSYRDTANINMVATQLGFPTGTFASSVPADQIAQLVDWCVDTPGKMEELIDKLTGKQPELLLP</sequence>
<comment type="caution">
    <text evidence="1">The sequence shown here is derived from an EMBL/GenBank/DDBJ whole genome shotgun (WGS) entry which is preliminary data.</text>
</comment>
<evidence type="ECO:0000313" key="2">
    <source>
        <dbReference type="Proteomes" id="UP000290407"/>
    </source>
</evidence>
<evidence type="ECO:0000313" key="1">
    <source>
        <dbReference type="EMBL" id="RYC68575.1"/>
    </source>
</evidence>
<keyword evidence="2" id="KW-1185">Reference proteome</keyword>
<dbReference type="RefSeq" id="WP_129603381.1">
    <property type="nucleotide sequence ID" value="NZ_SBLB01000005.1"/>
</dbReference>
<accession>A0A4Q2UM37</accession>
<name>A0A4Q2UM37_9BACT</name>